<sequence length="415" mass="46589">MIDIRALRENPDRVKENAARRGCTVDVDKLVALDREYVGLIREVEDLRAERNRLSKECQTNPAARDTVKEMKVTLANKESRMAELKTVVDEQMTWLPNFLSPDVPDGGSDADNAALRFVGKKPEFAFAGRDHQALGELLGIIDTGRGAKVAQSGFYYWVGKGAQLTQAMFFWAQQELVKRGFTLFMSPCVAKEQTLFGTGYLPFFKDQTYTLSGEDLALIGTSEQTLVGYHADEILDAGTLPRRYTSYTPCFRTEAGSYGKESRGIFRVHQFHKVEQIIFCLPEDSPRCHELCLENEEYLLQQLGLPYRVVNVCVGDMGAPGYKKYDIEAWYPGYGGYREVTSNTNLTDFQARRLGIRYKGNDGSKGFVHTISATGVTDRVVCAILENFQQEDGSVIIPEVLRPYTGFDRITPGV</sequence>
<keyword evidence="20" id="KW-1185">Reference proteome</keyword>
<evidence type="ECO:0000256" key="8">
    <source>
        <dbReference type="ARBA" id="ARBA00022840"/>
    </source>
</evidence>
<dbReference type="InterPro" id="IPR045864">
    <property type="entry name" value="aa-tRNA-synth_II/BPL/LPL"/>
</dbReference>
<evidence type="ECO:0000256" key="3">
    <source>
        <dbReference type="ARBA" id="ARBA00010728"/>
    </source>
</evidence>
<dbReference type="Gene3D" id="3.30.930.10">
    <property type="entry name" value="Bira Bifunctional Protein, Domain 2"/>
    <property type="match status" value="1"/>
</dbReference>
<dbReference type="SUPFAM" id="SSF46589">
    <property type="entry name" value="tRNA-binding arm"/>
    <property type="match status" value="1"/>
</dbReference>
<evidence type="ECO:0000256" key="9">
    <source>
        <dbReference type="ARBA" id="ARBA00022917"/>
    </source>
</evidence>
<evidence type="ECO:0000256" key="17">
    <source>
        <dbReference type="SAM" id="Coils"/>
    </source>
</evidence>
<dbReference type="NCBIfam" id="TIGR00414">
    <property type="entry name" value="serS"/>
    <property type="match status" value="1"/>
</dbReference>
<dbReference type="GO" id="GO:0005737">
    <property type="term" value="C:cytoplasm"/>
    <property type="evidence" value="ECO:0007669"/>
    <property type="project" value="UniProtKB-SubCell"/>
</dbReference>
<dbReference type="InterPro" id="IPR002314">
    <property type="entry name" value="aa-tRNA-synt_IIb"/>
</dbReference>
<proteinExistence type="inferred from homology"/>
<gene>
    <name evidence="19" type="ORF">J3R75_000862</name>
</gene>
<dbReference type="InterPro" id="IPR006195">
    <property type="entry name" value="aa-tRNA-synth_II"/>
</dbReference>
<evidence type="ECO:0000256" key="7">
    <source>
        <dbReference type="ARBA" id="ARBA00022741"/>
    </source>
</evidence>
<evidence type="ECO:0000256" key="14">
    <source>
        <dbReference type="NCBIfam" id="TIGR00414"/>
    </source>
</evidence>
<dbReference type="PIRSF" id="PIRSF001529">
    <property type="entry name" value="Ser-tRNA-synth_IIa"/>
    <property type="match status" value="1"/>
</dbReference>
<keyword evidence="9" id="KW-0648">Protein biosynthesis</keyword>
<dbReference type="InterPro" id="IPR042103">
    <property type="entry name" value="SerRS_1_N_sf"/>
</dbReference>
<evidence type="ECO:0000256" key="15">
    <source>
        <dbReference type="PIRSR" id="PIRSR001529-1"/>
    </source>
</evidence>
<evidence type="ECO:0000256" key="6">
    <source>
        <dbReference type="ARBA" id="ARBA00022598"/>
    </source>
</evidence>
<feature type="binding site" evidence="15">
    <location>
        <position position="253"/>
    </location>
    <ligand>
        <name>L-serine</name>
        <dbReference type="ChEBI" id="CHEBI:33384"/>
    </ligand>
</feature>
<dbReference type="RefSeq" id="WP_307260089.1">
    <property type="nucleotide sequence ID" value="NZ_JAUSVL010000001.1"/>
</dbReference>
<dbReference type="Pfam" id="PF00587">
    <property type="entry name" value="tRNA-synt_2b"/>
    <property type="match status" value="1"/>
</dbReference>
<evidence type="ECO:0000256" key="12">
    <source>
        <dbReference type="ARBA" id="ARBA00047929"/>
    </source>
</evidence>
<keyword evidence="5" id="KW-0963">Cytoplasm</keyword>
<feature type="binding site" evidence="16">
    <location>
        <begin position="269"/>
        <end position="272"/>
    </location>
    <ligand>
        <name>ATP</name>
        <dbReference type="ChEBI" id="CHEBI:30616"/>
    </ligand>
</feature>
<comment type="subcellular location">
    <subcellularLocation>
        <location evidence="1">Cytoplasm</location>
    </subcellularLocation>
</comment>
<feature type="binding site" evidence="16">
    <location>
        <begin position="253"/>
        <end position="255"/>
    </location>
    <ligand>
        <name>ATP</name>
        <dbReference type="ChEBI" id="CHEBI:30616"/>
    </ligand>
</feature>
<organism evidence="19 20">
    <name type="scientific">Oligosphaera ethanolica</name>
    <dbReference type="NCBI Taxonomy" id="760260"/>
    <lineage>
        <taxon>Bacteria</taxon>
        <taxon>Pseudomonadati</taxon>
        <taxon>Lentisphaerota</taxon>
        <taxon>Oligosphaeria</taxon>
        <taxon>Oligosphaerales</taxon>
        <taxon>Oligosphaeraceae</taxon>
        <taxon>Oligosphaera</taxon>
    </lineage>
</organism>
<dbReference type="EMBL" id="JAUSVL010000001">
    <property type="protein sequence ID" value="MDQ0288755.1"/>
    <property type="molecule type" value="Genomic_DNA"/>
</dbReference>
<dbReference type="AlphaFoldDB" id="A0AAE3VE06"/>
<dbReference type="InterPro" id="IPR010978">
    <property type="entry name" value="tRNA-bd_arm"/>
</dbReference>
<evidence type="ECO:0000256" key="4">
    <source>
        <dbReference type="ARBA" id="ARBA00012840"/>
    </source>
</evidence>
<dbReference type="Proteomes" id="UP001238163">
    <property type="component" value="Unassembled WGS sequence"/>
</dbReference>
<comment type="similarity">
    <text evidence="3">Belongs to the class-II aminoacyl-tRNA synthetase family. Type-1 seryl-tRNA synthetase subfamily.</text>
</comment>
<comment type="catalytic activity">
    <reaction evidence="13">
        <text>tRNA(Ser) + L-serine + ATP = L-seryl-tRNA(Ser) + AMP + diphosphate + H(+)</text>
        <dbReference type="Rhea" id="RHEA:12292"/>
        <dbReference type="Rhea" id="RHEA-COMP:9669"/>
        <dbReference type="Rhea" id="RHEA-COMP:9703"/>
        <dbReference type="ChEBI" id="CHEBI:15378"/>
        <dbReference type="ChEBI" id="CHEBI:30616"/>
        <dbReference type="ChEBI" id="CHEBI:33019"/>
        <dbReference type="ChEBI" id="CHEBI:33384"/>
        <dbReference type="ChEBI" id="CHEBI:78442"/>
        <dbReference type="ChEBI" id="CHEBI:78533"/>
        <dbReference type="ChEBI" id="CHEBI:456215"/>
        <dbReference type="EC" id="6.1.1.11"/>
    </reaction>
</comment>
<keyword evidence="6 19" id="KW-0436">Ligase</keyword>
<dbReference type="PRINTS" id="PR00981">
    <property type="entry name" value="TRNASYNTHSER"/>
</dbReference>
<dbReference type="CDD" id="cd00770">
    <property type="entry name" value="SerRS_core"/>
    <property type="match status" value="1"/>
</dbReference>
<evidence type="ECO:0000256" key="16">
    <source>
        <dbReference type="PIRSR" id="PIRSR001529-2"/>
    </source>
</evidence>
<dbReference type="GO" id="GO:0006434">
    <property type="term" value="P:seryl-tRNA aminoacylation"/>
    <property type="evidence" value="ECO:0007669"/>
    <property type="project" value="UniProtKB-UniRule"/>
</dbReference>
<dbReference type="Gene3D" id="1.10.287.40">
    <property type="entry name" value="Serine-tRNA synthetase, tRNA binding domain"/>
    <property type="match status" value="1"/>
</dbReference>
<evidence type="ECO:0000259" key="18">
    <source>
        <dbReference type="PROSITE" id="PS50862"/>
    </source>
</evidence>
<feature type="domain" description="Aminoacyl-transfer RNA synthetases class-II family profile" evidence="18">
    <location>
        <begin position="131"/>
        <end position="399"/>
    </location>
</feature>
<evidence type="ECO:0000256" key="1">
    <source>
        <dbReference type="ARBA" id="ARBA00004496"/>
    </source>
</evidence>
<feature type="coiled-coil region" evidence="17">
    <location>
        <begin position="30"/>
        <end position="88"/>
    </location>
</feature>
<evidence type="ECO:0000256" key="11">
    <source>
        <dbReference type="ARBA" id="ARBA00039158"/>
    </source>
</evidence>
<evidence type="ECO:0000256" key="13">
    <source>
        <dbReference type="ARBA" id="ARBA00048823"/>
    </source>
</evidence>
<keyword evidence="17" id="KW-0175">Coiled coil</keyword>
<comment type="pathway">
    <text evidence="2">Aminoacyl-tRNA biosynthesis; selenocysteinyl-tRNA(Sec) biosynthesis; L-seryl-tRNA(Sec) from L-serine and tRNA(Sec): step 1/1.</text>
</comment>
<dbReference type="EC" id="6.1.1.11" evidence="4 14"/>
<dbReference type="InterPro" id="IPR002317">
    <property type="entry name" value="Ser-tRNA-ligase_type_1"/>
</dbReference>
<comment type="caution">
    <text evidence="19">The sequence shown here is derived from an EMBL/GenBank/DDBJ whole genome shotgun (WGS) entry which is preliminary data.</text>
</comment>
<keyword evidence="10" id="KW-0030">Aminoacyl-tRNA synthetase</keyword>
<feature type="binding site" evidence="15">
    <location>
        <position position="276"/>
    </location>
    <ligand>
        <name>L-serine</name>
        <dbReference type="ChEBI" id="CHEBI:33384"/>
    </ligand>
</feature>
<dbReference type="GO" id="GO:0004828">
    <property type="term" value="F:serine-tRNA ligase activity"/>
    <property type="evidence" value="ECO:0007669"/>
    <property type="project" value="UniProtKB-UniRule"/>
</dbReference>
<dbReference type="PROSITE" id="PS50862">
    <property type="entry name" value="AA_TRNA_LIGASE_II"/>
    <property type="match status" value="1"/>
</dbReference>
<keyword evidence="8 16" id="KW-0067">ATP-binding</keyword>
<feature type="binding site" evidence="16">
    <location>
        <begin position="340"/>
        <end position="343"/>
    </location>
    <ligand>
        <name>ATP</name>
        <dbReference type="ChEBI" id="CHEBI:30616"/>
    </ligand>
</feature>
<name>A0AAE3VE06_9BACT</name>
<dbReference type="InterPro" id="IPR015866">
    <property type="entry name" value="Ser-tRNA-synth_1_N"/>
</dbReference>
<evidence type="ECO:0000256" key="10">
    <source>
        <dbReference type="ARBA" id="ARBA00023146"/>
    </source>
</evidence>
<evidence type="ECO:0000256" key="2">
    <source>
        <dbReference type="ARBA" id="ARBA00005045"/>
    </source>
</evidence>
<protein>
    <recommendedName>
        <fullName evidence="11 14">Serine--tRNA ligase</fullName>
        <ecNumber evidence="4 14">6.1.1.11</ecNumber>
    </recommendedName>
</protein>
<reference evidence="19" key="1">
    <citation type="submission" date="2023-07" db="EMBL/GenBank/DDBJ databases">
        <title>Genomic Encyclopedia of Type Strains, Phase IV (KMG-IV): sequencing the most valuable type-strain genomes for metagenomic binning, comparative biology and taxonomic classification.</title>
        <authorList>
            <person name="Goeker M."/>
        </authorList>
    </citation>
    <scope>NUCLEOTIDE SEQUENCE</scope>
    <source>
        <strain evidence="19">DSM 24202</strain>
    </source>
</reference>
<dbReference type="PANTHER" id="PTHR43697:SF1">
    <property type="entry name" value="SERINE--TRNA LIGASE"/>
    <property type="match status" value="1"/>
</dbReference>
<dbReference type="GO" id="GO:0005524">
    <property type="term" value="F:ATP binding"/>
    <property type="evidence" value="ECO:0007669"/>
    <property type="project" value="UniProtKB-KW"/>
</dbReference>
<evidence type="ECO:0000313" key="19">
    <source>
        <dbReference type="EMBL" id="MDQ0288755.1"/>
    </source>
</evidence>
<dbReference type="Pfam" id="PF02403">
    <property type="entry name" value="Seryl_tRNA_N"/>
    <property type="match status" value="1"/>
</dbReference>
<dbReference type="PANTHER" id="PTHR43697">
    <property type="entry name" value="SERYL-TRNA SYNTHETASE"/>
    <property type="match status" value="1"/>
</dbReference>
<comment type="catalytic activity">
    <reaction evidence="12">
        <text>tRNA(Sec) + L-serine + ATP = L-seryl-tRNA(Sec) + AMP + diphosphate + H(+)</text>
        <dbReference type="Rhea" id="RHEA:42580"/>
        <dbReference type="Rhea" id="RHEA-COMP:9742"/>
        <dbReference type="Rhea" id="RHEA-COMP:10128"/>
        <dbReference type="ChEBI" id="CHEBI:15378"/>
        <dbReference type="ChEBI" id="CHEBI:30616"/>
        <dbReference type="ChEBI" id="CHEBI:33019"/>
        <dbReference type="ChEBI" id="CHEBI:33384"/>
        <dbReference type="ChEBI" id="CHEBI:78442"/>
        <dbReference type="ChEBI" id="CHEBI:78533"/>
        <dbReference type="ChEBI" id="CHEBI:456215"/>
        <dbReference type="EC" id="6.1.1.11"/>
    </reaction>
</comment>
<evidence type="ECO:0000256" key="5">
    <source>
        <dbReference type="ARBA" id="ARBA00022490"/>
    </source>
</evidence>
<feature type="site" description="Important for serine binding" evidence="15">
    <location>
        <position position="375"/>
    </location>
</feature>
<accession>A0AAE3VE06</accession>
<keyword evidence="7" id="KW-0547">Nucleotide-binding</keyword>
<dbReference type="SUPFAM" id="SSF55681">
    <property type="entry name" value="Class II aaRS and biotin synthetases"/>
    <property type="match status" value="1"/>
</dbReference>
<dbReference type="InterPro" id="IPR033729">
    <property type="entry name" value="SerRS_core"/>
</dbReference>
<evidence type="ECO:0000313" key="20">
    <source>
        <dbReference type="Proteomes" id="UP001238163"/>
    </source>
</evidence>
<feature type="binding site" evidence="15">
    <location>
        <position position="222"/>
    </location>
    <ligand>
        <name>L-serine</name>
        <dbReference type="ChEBI" id="CHEBI:33384"/>
    </ligand>
</feature>